<dbReference type="InterPro" id="IPR036628">
    <property type="entry name" value="Clp_N_dom_sf"/>
</dbReference>
<evidence type="ECO:0000313" key="4">
    <source>
        <dbReference type="Proteomes" id="UP000733379"/>
    </source>
</evidence>
<dbReference type="InterPro" id="IPR004176">
    <property type="entry name" value="Clp_R_N"/>
</dbReference>
<evidence type="ECO:0000259" key="2">
    <source>
        <dbReference type="PROSITE" id="PS51903"/>
    </source>
</evidence>
<evidence type="ECO:0000313" key="3">
    <source>
        <dbReference type="EMBL" id="MBU3067447.1"/>
    </source>
</evidence>
<dbReference type="Pfam" id="PF02861">
    <property type="entry name" value="Clp_N"/>
    <property type="match status" value="1"/>
</dbReference>
<dbReference type="Proteomes" id="UP000733379">
    <property type="component" value="Unassembled WGS sequence"/>
</dbReference>
<comment type="caution">
    <text evidence="3">The sequence shown here is derived from an EMBL/GenBank/DDBJ whole genome shotgun (WGS) entry which is preliminary data.</text>
</comment>
<keyword evidence="1" id="KW-0677">Repeat</keyword>
<sequence length="145" mass="15229">MAATSGVAGEVLGAHGVELGRVRQEVIRLTREAGVAATGGRLANEALSSIGIDVVEIQRRADDTFGPGAFRFPRPAFTVQSKKVLQKSLQASVELGDVQIDTGHILLGLLDTDTDAIATQALEALGVDSTALRSATLNRLERRAP</sequence>
<evidence type="ECO:0000256" key="1">
    <source>
        <dbReference type="PROSITE-ProRule" id="PRU01251"/>
    </source>
</evidence>
<reference evidence="3 4" key="1">
    <citation type="submission" date="2021-06" db="EMBL/GenBank/DDBJ databases">
        <title>Actinomycetes sequencing.</title>
        <authorList>
            <person name="Shan Q."/>
        </authorList>
    </citation>
    <scope>NUCLEOTIDE SEQUENCE [LARGE SCALE GENOMIC DNA]</scope>
    <source>
        <strain evidence="3 4">NEAU-G5</strain>
    </source>
</reference>
<name>A0ABS6BAW7_9NOCA</name>
<proteinExistence type="predicted"/>
<dbReference type="RefSeq" id="WP_215923522.1">
    <property type="nucleotide sequence ID" value="NZ_JAHKNI010000021.1"/>
</dbReference>
<organism evidence="3 4">
    <name type="scientific">Nocardia albiluteola</name>
    <dbReference type="NCBI Taxonomy" id="2842303"/>
    <lineage>
        <taxon>Bacteria</taxon>
        <taxon>Bacillati</taxon>
        <taxon>Actinomycetota</taxon>
        <taxon>Actinomycetes</taxon>
        <taxon>Mycobacteriales</taxon>
        <taxon>Nocardiaceae</taxon>
        <taxon>Nocardia</taxon>
    </lineage>
</organism>
<dbReference type="Gene3D" id="1.10.1780.10">
    <property type="entry name" value="Clp, N-terminal domain"/>
    <property type="match status" value="1"/>
</dbReference>
<feature type="domain" description="Clp R" evidence="2">
    <location>
        <begin position="72"/>
        <end position="145"/>
    </location>
</feature>
<dbReference type="PROSITE" id="PS51903">
    <property type="entry name" value="CLP_R"/>
    <property type="match status" value="1"/>
</dbReference>
<gene>
    <name evidence="3" type="ORF">KO481_38735</name>
</gene>
<keyword evidence="4" id="KW-1185">Reference proteome</keyword>
<dbReference type="SUPFAM" id="SSF81923">
    <property type="entry name" value="Double Clp-N motif"/>
    <property type="match status" value="1"/>
</dbReference>
<dbReference type="EMBL" id="JAHKNI010000021">
    <property type="protein sequence ID" value="MBU3067447.1"/>
    <property type="molecule type" value="Genomic_DNA"/>
</dbReference>
<accession>A0ABS6BAW7</accession>
<protein>
    <recommendedName>
        <fullName evidence="2">Clp R domain-containing protein</fullName>
    </recommendedName>
</protein>